<sequence>MDENLDELFSDSETKFEDADHESQAGVLVLDSADSFDSDPYWSRKARNLKVP</sequence>
<evidence type="ECO:0000256" key="1">
    <source>
        <dbReference type="SAM" id="MobiDB-lite"/>
    </source>
</evidence>
<reference evidence="2 3" key="2">
    <citation type="submission" date="2018-11" db="EMBL/GenBank/DDBJ databases">
        <authorList>
            <consortium name="Pathogen Informatics"/>
        </authorList>
    </citation>
    <scope>NUCLEOTIDE SEQUENCE [LARGE SCALE GENOMIC DNA]</scope>
    <source>
        <strain evidence="2 3">MHpl1</strain>
    </source>
</reference>
<reference evidence="4" key="1">
    <citation type="submission" date="2017-02" db="UniProtKB">
        <authorList>
            <consortium name="WormBaseParasite"/>
        </authorList>
    </citation>
    <scope>IDENTIFICATION</scope>
</reference>
<dbReference type="Proteomes" id="UP000268014">
    <property type="component" value="Unassembled WGS sequence"/>
</dbReference>
<dbReference type="AlphaFoldDB" id="A0A0N4VYJ2"/>
<proteinExistence type="predicted"/>
<protein>
    <submittedName>
        <fullName evidence="4">Transposase</fullName>
    </submittedName>
</protein>
<evidence type="ECO:0000313" key="3">
    <source>
        <dbReference type="Proteomes" id="UP000268014"/>
    </source>
</evidence>
<keyword evidence="3" id="KW-1185">Reference proteome</keyword>
<evidence type="ECO:0000313" key="2">
    <source>
        <dbReference type="EMBL" id="VDO14325.1"/>
    </source>
</evidence>
<accession>A0A0N4VYJ2</accession>
<dbReference type="EMBL" id="UZAF01004674">
    <property type="protein sequence ID" value="VDO14325.1"/>
    <property type="molecule type" value="Genomic_DNA"/>
</dbReference>
<feature type="region of interest" description="Disordered" evidence="1">
    <location>
        <begin position="1"/>
        <end position="23"/>
    </location>
</feature>
<feature type="compositionally biased region" description="Basic and acidic residues" evidence="1">
    <location>
        <begin position="12"/>
        <end position="23"/>
    </location>
</feature>
<evidence type="ECO:0000313" key="4">
    <source>
        <dbReference type="WBParaSite" id="HPLM_0000236301-mRNA-1"/>
    </source>
</evidence>
<gene>
    <name evidence="2" type="ORF">HPLM_LOCUS2359</name>
</gene>
<organism evidence="4">
    <name type="scientific">Haemonchus placei</name>
    <name type="common">Barber's pole worm</name>
    <dbReference type="NCBI Taxonomy" id="6290"/>
    <lineage>
        <taxon>Eukaryota</taxon>
        <taxon>Metazoa</taxon>
        <taxon>Ecdysozoa</taxon>
        <taxon>Nematoda</taxon>
        <taxon>Chromadorea</taxon>
        <taxon>Rhabditida</taxon>
        <taxon>Rhabditina</taxon>
        <taxon>Rhabditomorpha</taxon>
        <taxon>Strongyloidea</taxon>
        <taxon>Trichostrongylidae</taxon>
        <taxon>Haemonchus</taxon>
    </lineage>
</organism>
<name>A0A0N4VYJ2_HAEPC</name>
<dbReference type="WBParaSite" id="HPLM_0000236301-mRNA-1">
    <property type="protein sequence ID" value="HPLM_0000236301-mRNA-1"/>
    <property type="gene ID" value="HPLM_0000236301"/>
</dbReference>
<feature type="compositionally biased region" description="Acidic residues" evidence="1">
    <location>
        <begin position="1"/>
        <end position="10"/>
    </location>
</feature>